<gene>
    <name evidence="15" type="primary">cseC_3</name>
    <name evidence="15" type="ORF">GKJPGBOP_05270</name>
</gene>
<name>A0A401W877_STREY</name>
<dbReference type="PANTHER" id="PTHR45436">
    <property type="entry name" value="SENSOR HISTIDINE KINASE YKOH"/>
    <property type="match status" value="1"/>
</dbReference>
<evidence type="ECO:0000256" key="1">
    <source>
        <dbReference type="ARBA" id="ARBA00000085"/>
    </source>
</evidence>
<feature type="transmembrane region" description="Helical" evidence="12">
    <location>
        <begin position="153"/>
        <end position="172"/>
    </location>
</feature>
<feature type="region of interest" description="Disordered" evidence="11">
    <location>
        <begin position="97"/>
        <end position="142"/>
    </location>
</feature>
<evidence type="ECO:0000256" key="12">
    <source>
        <dbReference type="SAM" id="Phobius"/>
    </source>
</evidence>
<feature type="transmembrane region" description="Helical" evidence="12">
    <location>
        <begin position="7"/>
        <end position="30"/>
    </location>
</feature>
<dbReference type="InterPro" id="IPR003660">
    <property type="entry name" value="HAMP_dom"/>
</dbReference>
<keyword evidence="5" id="KW-0808">Transferase</keyword>
<dbReference type="InterPro" id="IPR005467">
    <property type="entry name" value="His_kinase_dom"/>
</dbReference>
<evidence type="ECO:0000313" key="15">
    <source>
        <dbReference type="EMBL" id="GCD45538.1"/>
    </source>
</evidence>
<comment type="catalytic activity">
    <reaction evidence="1">
        <text>ATP + protein L-histidine = ADP + protein N-phospho-L-histidine.</text>
        <dbReference type="EC" id="2.7.13.3"/>
    </reaction>
</comment>
<dbReference type="Proteomes" id="UP000286746">
    <property type="component" value="Unassembled WGS sequence"/>
</dbReference>
<dbReference type="Pfam" id="PF02518">
    <property type="entry name" value="HATPase_c"/>
    <property type="match status" value="1"/>
</dbReference>
<dbReference type="RefSeq" id="WP_125056094.1">
    <property type="nucleotide sequence ID" value="NZ_BHZD01000001.1"/>
</dbReference>
<dbReference type="SMART" id="SM00387">
    <property type="entry name" value="HATPase_c"/>
    <property type="match status" value="1"/>
</dbReference>
<dbReference type="Pfam" id="PF00672">
    <property type="entry name" value="HAMP"/>
    <property type="match status" value="1"/>
</dbReference>
<dbReference type="CDD" id="cd00082">
    <property type="entry name" value="HisKA"/>
    <property type="match status" value="1"/>
</dbReference>
<feature type="region of interest" description="Disordered" evidence="11">
    <location>
        <begin position="430"/>
        <end position="453"/>
    </location>
</feature>
<keyword evidence="9" id="KW-0902">Two-component regulatory system</keyword>
<feature type="compositionally biased region" description="Gly residues" evidence="11">
    <location>
        <begin position="100"/>
        <end position="120"/>
    </location>
</feature>
<organism evidence="15 16">
    <name type="scientific">Streptomyces paromomycinus</name>
    <name type="common">Streptomyces rimosus subsp. paromomycinus</name>
    <dbReference type="NCBI Taxonomy" id="92743"/>
    <lineage>
        <taxon>Bacteria</taxon>
        <taxon>Bacillati</taxon>
        <taxon>Actinomycetota</taxon>
        <taxon>Actinomycetes</taxon>
        <taxon>Kitasatosporales</taxon>
        <taxon>Streptomycetaceae</taxon>
        <taxon>Streptomyces</taxon>
    </lineage>
</organism>
<evidence type="ECO:0000313" key="16">
    <source>
        <dbReference type="Proteomes" id="UP000286746"/>
    </source>
</evidence>
<keyword evidence="8 12" id="KW-1133">Transmembrane helix</keyword>
<proteinExistence type="predicted"/>
<comment type="caution">
    <text evidence="15">The sequence shown here is derived from an EMBL/GenBank/DDBJ whole genome shotgun (WGS) entry which is preliminary data.</text>
</comment>
<dbReference type="Gene3D" id="3.30.565.10">
    <property type="entry name" value="Histidine kinase-like ATPase, C-terminal domain"/>
    <property type="match status" value="1"/>
</dbReference>
<reference evidence="15 16" key="1">
    <citation type="submission" date="2018-11" db="EMBL/GenBank/DDBJ databases">
        <title>Whole genome sequence of Streptomyces paromomycinus NBRC 15454(T).</title>
        <authorList>
            <person name="Komaki H."/>
            <person name="Tamura T."/>
        </authorList>
    </citation>
    <scope>NUCLEOTIDE SEQUENCE [LARGE SCALE GENOMIC DNA]</scope>
    <source>
        <strain evidence="15 16">NBRC 15454</strain>
    </source>
</reference>
<dbReference type="PROSITE" id="PS50109">
    <property type="entry name" value="HIS_KIN"/>
    <property type="match status" value="1"/>
</dbReference>
<dbReference type="PRINTS" id="PR00344">
    <property type="entry name" value="BCTRLSENSOR"/>
</dbReference>
<evidence type="ECO:0000256" key="9">
    <source>
        <dbReference type="ARBA" id="ARBA00023012"/>
    </source>
</evidence>
<protein>
    <recommendedName>
        <fullName evidence="3">histidine kinase</fullName>
        <ecNumber evidence="3">2.7.13.3</ecNumber>
    </recommendedName>
</protein>
<evidence type="ECO:0000256" key="10">
    <source>
        <dbReference type="ARBA" id="ARBA00023136"/>
    </source>
</evidence>
<dbReference type="GO" id="GO:0000155">
    <property type="term" value="F:phosphorelay sensor kinase activity"/>
    <property type="evidence" value="ECO:0007669"/>
    <property type="project" value="InterPro"/>
</dbReference>
<evidence type="ECO:0000256" key="11">
    <source>
        <dbReference type="SAM" id="MobiDB-lite"/>
    </source>
</evidence>
<dbReference type="InterPro" id="IPR004358">
    <property type="entry name" value="Sig_transdc_His_kin-like_C"/>
</dbReference>
<evidence type="ECO:0000256" key="6">
    <source>
        <dbReference type="ARBA" id="ARBA00022692"/>
    </source>
</evidence>
<dbReference type="Gene3D" id="6.10.340.10">
    <property type="match status" value="1"/>
</dbReference>
<comment type="subcellular location">
    <subcellularLocation>
        <location evidence="2">Cell membrane</location>
    </subcellularLocation>
</comment>
<sequence>MGIRGRIALAISCVTALAVVVLGFAVHHIADAERERSARSYQDDRLSSALQIYERDGTLALGAQLDDATLPGPLRAAVFEGKSGTYVSQGEDPRVWAATGVGGGARDGAGGSGGSGSGDGGSRDSGSGGQPRTLSVSAAFPDNDPAQEALDRALVIAGVGTVVLMAGVSWFVSQRLSRRLRHSAAAARRIAAGEPPDADALAAGGRDEVAELGRSVHHMATSLAARVEAERKFTADVAHELRTPVAGLVAAAELLPHERAVELVRDRAQTMRNLVEDLLEVSRLDAGVESAQLDAVDLPSLVRGIVGRAERVRGLTGVEIVVAGPARVVETDRRRVERVLVNLLANAAKHGAPPVEVRVEGVRIVVRDHGPGYPPELCEEGPRRFRTAAPERGTGHGLGLTIAAGQAEVLGGRLVFGTAAGGGAEAVLELPEPAGPGETERGPAAERGVVAAS</sequence>
<dbReference type="Gene3D" id="1.10.287.130">
    <property type="match status" value="1"/>
</dbReference>
<keyword evidence="10 12" id="KW-0472">Membrane</keyword>
<dbReference type="GO" id="GO:0005886">
    <property type="term" value="C:plasma membrane"/>
    <property type="evidence" value="ECO:0007669"/>
    <property type="project" value="UniProtKB-SubCell"/>
</dbReference>
<dbReference type="InterPro" id="IPR050428">
    <property type="entry name" value="TCS_sensor_his_kinase"/>
</dbReference>
<keyword evidence="6 12" id="KW-0812">Transmembrane</keyword>
<evidence type="ECO:0000256" key="7">
    <source>
        <dbReference type="ARBA" id="ARBA00022777"/>
    </source>
</evidence>
<dbReference type="Pfam" id="PF00512">
    <property type="entry name" value="HisKA"/>
    <property type="match status" value="1"/>
</dbReference>
<dbReference type="SMART" id="SM00304">
    <property type="entry name" value="HAMP"/>
    <property type="match status" value="1"/>
</dbReference>
<dbReference type="InterPro" id="IPR003594">
    <property type="entry name" value="HATPase_dom"/>
</dbReference>
<evidence type="ECO:0000256" key="5">
    <source>
        <dbReference type="ARBA" id="ARBA00022679"/>
    </source>
</evidence>
<dbReference type="InterPro" id="IPR036890">
    <property type="entry name" value="HATPase_C_sf"/>
</dbReference>
<evidence type="ECO:0000256" key="2">
    <source>
        <dbReference type="ARBA" id="ARBA00004236"/>
    </source>
</evidence>
<keyword evidence="4" id="KW-0597">Phosphoprotein</keyword>
<feature type="domain" description="HAMP" evidence="14">
    <location>
        <begin position="174"/>
        <end position="228"/>
    </location>
</feature>
<dbReference type="SMART" id="SM00388">
    <property type="entry name" value="HisKA"/>
    <property type="match status" value="1"/>
</dbReference>
<feature type="domain" description="Histidine kinase" evidence="13">
    <location>
        <begin position="236"/>
        <end position="434"/>
    </location>
</feature>
<evidence type="ECO:0000259" key="13">
    <source>
        <dbReference type="PROSITE" id="PS50109"/>
    </source>
</evidence>
<dbReference type="SUPFAM" id="SSF47384">
    <property type="entry name" value="Homodimeric domain of signal transducing histidine kinase"/>
    <property type="match status" value="1"/>
</dbReference>
<dbReference type="SUPFAM" id="SSF55874">
    <property type="entry name" value="ATPase domain of HSP90 chaperone/DNA topoisomerase II/histidine kinase"/>
    <property type="match status" value="1"/>
</dbReference>
<dbReference type="AlphaFoldDB" id="A0A401W877"/>
<accession>A0A401W877</accession>
<dbReference type="PROSITE" id="PS50885">
    <property type="entry name" value="HAMP"/>
    <property type="match status" value="1"/>
</dbReference>
<dbReference type="InterPro" id="IPR036097">
    <property type="entry name" value="HisK_dim/P_sf"/>
</dbReference>
<keyword evidence="7" id="KW-0418">Kinase</keyword>
<dbReference type="EMBL" id="BHZD01000001">
    <property type="protein sequence ID" value="GCD45538.1"/>
    <property type="molecule type" value="Genomic_DNA"/>
</dbReference>
<evidence type="ECO:0000256" key="4">
    <source>
        <dbReference type="ARBA" id="ARBA00022553"/>
    </source>
</evidence>
<keyword evidence="16" id="KW-1185">Reference proteome</keyword>
<dbReference type="InterPro" id="IPR003661">
    <property type="entry name" value="HisK_dim/P_dom"/>
</dbReference>
<evidence type="ECO:0000256" key="3">
    <source>
        <dbReference type="ARBA" id="ARBA00012438"/>
    </source>
</evidence>
<evidence type="ECO:0000256" key="8">
    <source>
        <dbReference type="ARBA" id="ARBA00022989"/>
    </source>
</evidence>
<dbReference type="PANTHER" id="PTHR45436:SF5">
    <property type="entry name" value="SENSOR HISTIDINE KINASE TRCS"/>
    <property type="match status" value="1"/>
</dbReference>
<evidence type="ECO:0000259" key="14">
    <source>
        <dbReference type="PROSITE" id="PS50885"/>
    </source>
</evidence>
<dbReference type="EC" id="2.7.13.3" evidence="3"/>